<feature type="binding site" evidence="2">
    <location>
        <position position="376"/>
    </location>
    <ligand>
        <name>Mg(2+)</name>
        <dbReference type="ChEBI" id="CHEBI:18420"/>
        <label>1</label>
        <note>catalytic</note>
    </ligand>
</feature>
<keyword evidence="3" id="KW-1133">Transmembrane helix</keyword>
<dbReference type="EMBL" id="ASPP01007399">
    <property type="protein sequence ID" value="ETO27201.1"/>
    <property type="molecule type" value="Genomic_DNA"/>
</dbReference>
<keyword evidence="2" id="KW-0460">Magnesium</keyword>
<dbReference type="PANTHER" id="PTHR12286:SF5">
    <property type="entry name" value="SACCHAROPINE DEHYDROGENASE-LIKE OXIDOREDUCTASE"/>
    <property type="match status" value="1"/>
</dbReference>
<dbReference type="Proteomes" id="UP000023152">
    <property type="component" value="Unassembled WGS sequence"/>
</dbReference>
<dbReference type="SUPFAM" id="SSF56655">
    <property type="entry name" value="Carbohydrate phosphatase"/>
    <property type="match status" value="1"/>
</dbReference>
<dbReference type="GO" id="GO:0046872">
    <property type="term" value="F:metal ion binding"/>
    <property type="evidence" value="ECO:0007669"/>
    <property type="project" value="UniProtKB-KW"/>
</dbReference>
<gene>
    <name evidence="4" type="ORF">RFI_09933</name>
</gene>
<protein>
    <submittedName>
        <fullName evidence="4">Putative saccharopine dehydrogenase</fullName>
    </submittedName>
</protein>
<evidence type="ECO:0000256" key="1">
    <source>
        <dbReference type="ARBA" id="ARBA00009759"/>
    </source>
</evidence>
<dbReference type="Gene3D" id="3.40.190.80">
    <property type="match status" value="1"/>
</dbReference>
<dbReference type="SUPFAM" id="SSF51735">
    <property type="entry name" value="NAD(P)-binding Rossmann-fold domains"/>
    <property type="match status" value="1"/>
</dbReference>
<dbReference type="Gene3D" id="3.40.50.720">
    <property type="entry name" value="NAD(P)-binding Rossmann-like Domain"/>
    <property type="match status" value="1"/>
</dbReference>
<dbReference type="PANTHER" id="PTHR12286">
    <property type="entry name" value="SACCHAROPINE DEHYDROGENASE-LIKE OXIDOREDUCTASE"/>
    <property type="match status" value="1"/>
</dbReference>
<dbReference type="Pfam" id="PF00459">
    <property type="entry name" value="Inositol_P"/>
    <property type="match status" value="1"/>
</dbReference>
<keyword evidence="5" id="KW-1185">Reference proteome</keyword>
<dbReference type="GO" id="GO:0009247">
    <property type="term" value="P:glycolipid biosynthetic process"/>
    <property type="evidence" value="ECO:0007669"/>
    <property type="project" value="TreeGrafter"/>
</dbReference>
<comment type="similarity">
    <text evidence="1">Belongs to the inositol monophosphatase superfamily.</text>
</comment>
<reference evidence="4 5" key="1">
    <citation type="journal article" date="2013" name="Curr. Biol.">
        <title>The Genome of the Foraminiferan Reticulomyxa filosa.</title>
        <authorList>
            <person name="Glockner G."/>
            <person name="Hulsmann N."/>
            <person name="Schleicher M."/>
            <person name="Noegel A.A."/>
            <person name="Eichinger L."/>
            <person name="Gallinger C."/>
            <person name="Pawlowski J."/>
            <person name="Sierra R."/>
            <person name="Euteneuer U."/>
            <person name="Pillet L."/>
            <person name="Moustafa A."/>
            <person name="Platzer M."/>
            <person name="Groth M."/>
            <person name="Szafranski K."/>
            <person name="Schliwa M."/>
        </authorList>
    </citation>
    <scope>NUCLEOTIDE SEQUENCE [LARGE SCALE GENOMIC DNA]</scope>
</reference>
<dbReference type="GO" id="GO:0005886">
    <property type="term" value="C:plasma membrane"/>
    <property type="evidence" value="ECO:0007669"/>
    <property type="project" value="TreeGrafter"/>
</dbReference>
<sequence length="977" mass="110956">MITQGIKRLKTKLKDGSEYEWEIGQPVEVFSNSSQKWRQGEVTSFEKSKDERSEEKYDLRVHYFSDSDLLTKVIPPNSDQIRPVRKVKQTQQPGTRYNWEVDTLVELWSKKKKRWMKAKITEVNKKESKEDKELNDSAEQGSGIAITESIYYTVEWRHSKSNGQCVTVSKKIPITCTHLRHCLETNTIVQTPSSTNDSTVSKKYDAFDLETLMTACNDLIHRSNEIINTVFNRKDYSKVDEIFDYGDENKLKSKQFECCKNPDDLARQMVQKLLAGSLRNLYPHIAIAGDEGAIDYTAYDIVSPRKQSFVQSFKIEDTFSFPTTLKSLNSYDITIWIGMSENTLCCIVSFFSSLCGSSHCFFLLICFVAKHEDPLDGEREFYCQHSGHSQVVTTSIGIAYKGTPIAAIVGRPFVKNKDHQITWGIVGVGVFGYDKTTYPFETRSQTSQIIAVPRSDVNELWKEYIKKSELGEGYTLLRTYGITGQFLLVLEGEATSIVFPLMHSTKYQTCAGEALFRSFGGHVTRPDQTYYDYSKRSPVFNRQGFVASIFEHDIHARMCHPEIDTEQVDLMLIGATGFTGKLATEYIVQKYAKHCDYKFAIAARQMDKLNQLKEDLSGIDEEAIHRLKTFVLDVMDHRAVEKTLPRAAVVISTIGPFAKYGEKLVHQATCLGTDYADISAEVIWTKRLNQQYDLNASRSESRIVHFCGMVSFPLDACAYIAVQYLREKCGVNPDNDIIDIEPFLKMEGVKFSGGTIDSWFFGLKEASKFDLNDSCQSNNSATDFLLTEGDPKPNTKQPEGSWPIWLSDYQAYGHVGLYSMIDRMVLLHTNCLLDYYYGTRARIHPTKWLTTSWLTAWLITLFVTVIAALSRFSLTRALIGATRSVFAKPGQGPTLEHMLKSKSEFRVIAKSQNMKKTVEVCFSAAGDVAYFHTAKFLVEHGLFMRRGGFLTPAGLAKDTVIKKLSKEKEFELKIKEL</sequence>
<keyword evidence="3" id="KW-0812">Transmembrane</keyword>
<accession>X6NMF4</accession>
<keyword evidence="3" id="KW-0472">Membrane</keyword>
<organism evidence="4 5">
    <name type="scientific">Reticulomyxa filosa</name>
    <dbReference type="NCBI Taxonomy" id="46433"/>
    <lineage>
        <taxon>Eukaryota</taxon>
        <taxon>Sar</taxon>
        <taxon>Rhizaria</taxon>
        <taxon>Retaria</taxon>
        <taxon>Foraminifera</taxon>
        <taxon>Monothalamids</taxon>
        <taxon>Reticulomyxidae</taxon>
        <taxon>Reticulomyxa</taxon>
    </lineage>
</organism>
<dbReference type="AlphaFoldDB" id="X6NMF4"/>
<proteinExistence type="inferred from homology"/>
<dbReference type="InterPro" id="IPR036291">
    <property type="entry name" value="NAD(P)-bd_dom_sf"/>
</dbReference>
<keyword evidence="2" id="KW-0479">Metal-binding</keyword>
<comment type="cofactor">
    <cofactor evidence="2">
        <name>Mg(2+)</name>
        <dbReference type="ChEBI" id="CHEBI:18420"/>
    </cofactor>
</comment>
<evidence type="ECO:0000256" key="3">
    <source>
        <dbReference type="SAM" id="Phobius"/>
    </source>
</evidence>
<dbReference type="OrthoDB" id="10268090at2759"/>
<evidence type="ECO:0000256" key="2">
    <source>
        <dbReference type="PIRSR" id="PIRSR600760-2"/>
    </source>
</evidence>
<dbReference type="Gene3D" id="3.30.540.10">
    <property type="entry name" value="Fructose-1,6-Bisphosphatase, subunit A, domain 1"/>
    <property type="match status" value="1"/>
</dbReference>
<feature type="binding site" evidence="2">
    <location>
        <position position="375"/>
    </location>
    <ligand>
        <name>Mg(2+)</name>
        <dbReference type="ChEBI" id="CHEBI:18420"/>
        <label>1</label>
        <note>catalytic</note>
    </ligand>
</feature>
<name>X6NMF4_RETFI</name>
<dbReference type="InterPro" id="IPR051276">
    <property type="entry name" value="Saccharopine_DH-like_oxidrdct"/>
</dbReference>
<evidence type="ECO:0000313" key="4">
    <source>
        <dbReference type="EMBL" id="ETO27201.1"/>
    </source>
</evidence>
<dbReference type="InterPro" id="IPR000760">
    <property type="entry name" value="Inositol_monophosphatase-like"/>
</dbReference>
<dbReference type="GO" id="GO:0005739">
    <property type="term" value="C:mitochondrion"/>
    <property type="evidence" value="ECO:0007669"/>
    <property type="project" value="TreeGrafter"/>
</dbReference>
<feature type="transmembrane region" description="Helical" evidence="3">
    <location>
        <begin position="848"/>
        <end position="869"/>
    </location>
</feature>
<comment type="caution">
    <text evidence="4">The sequence shown here is derived from an EMBL/GenBank/DDBJ whole genome shotgun (WGS) entry which is preliminary data.</text>
</comment>
<dbReference type="GO" id="GO:0005811">
    <property type="term" value="C:lipid droplet"/>
    <property type="evidence" value="ECO:0007669"/>
    <property type="project" value="TreeGrafter"/>
</dbReference>
<feature type="binding site" evidence="2">
    <location>
        <position position="373"/>
    </location>
    <ligand>
        <name>Mg(2+)</name>
        <dbReference type="ChEBI" id="CHEBI:18420"/>
        <label>1</label>
        <note>catalytic</note>
    </ligand>
</feature>
<evidence type="ECO:0000313" key="5">
    <source>
        <dbReference type="Proteomes" id="UP000023152"/>
    </source>
</evidence>